<dbReference type="Pfam" id="PF14433">
    <property type="entry name" value="SUKH-3"/>
    <property type="match status" value="1"/>
</dbReference>
<comment type="caution">
    <text evidence="1">The sequence shown here is derived from an EMBL/GenBank/DDBJ whole genome shotgun (WGS) entry which is preliminary data.</text>
</comment>
<dbReference type="EMBL" id="JBIBDZ010000014">
    <property type="protein sequence ID" value="MFF5923527.1"/>
    <property type="molecule type" value="Genomic_DNA"/>
</dbReference>
<sequence>MPHLNAPADVDAWFAEYGWFPGRNVADLVPAIVAEIVEDSRKYGFPMEPFAAATDFLAEHAGLRLTLDARREDYLHLTPVIVWRSTPEDIAELSRHLGVRLFPVGWDSSEGEVMVIDEQGRLFFMHHTGNYYMGADKHEAMISLFHSPMRDAEDLYV</sequence>
<organism evidence="1 2">
    <name type="scientific">Streptomyces flavochromogenes</name>
    <dbReference type="NCBI Taxonomy" id="68199"/>
    <lineage>
        <taxon>Bacteria</taxon>
        <taxon>Bacillati</taxon>
        <taxon>Actinomycetota</taxon>
        <taxon>Actinomycetes</taxon>
        <taxon>Kitasatosporales</taxon>
        <taxon>Streptomycetaceae</taxon>
        <taxon>Streptomyces</taxon>
    </lineage>
</organism>
<dbReference type="RefSeq" id="WP_030322996.1">
    <property type="nucleotide sequence ID" value="NZ_JBIBDZ010000014.1"/>
</dbReference>
<dbReference type="InterPro" id="IPR025850">
    <property type="entry name" value="SUKH-3"/>
</dbReference>
<protein>
    <submittedName>
        <fullName evidence="1">SUKH-3 domain-containing protein</fullName>
    </submittedName>
</protein>
<reference evidence="1 2" key="1">
    <citation type="submission" date="2024-10" db="EMBL/GenBank/DDBJ databases">
        <title>The Natural Products Discovery Center: Release of the First 8490 Sequenced Strains for Exploring Actinobacteria Biosynthetic Diversity.</title>
        <authorList>
            <person name="Kalkreuter E."/>
            <person name="Kautsar S.A."/>
            <person name="Yang D."/>
            <person name="Bader C.D."/>
            <person name="Teijaro C.N."/>
            <person name="Fluegel L."/>
            <person name="Davis C.M."/>
            <person name="Simpson J.R."/>
            <person name="Lauterbach L."/>
            <person name="Steele A.D."/>
            <person name="Gui C."/>
            <person name="Meng S."/>
            <person name="Li G."/>
            <person name="Viehrig K."/>
            <person name="Ye F."/>
            <person name="Su P."/>
            <person name="Kiefer A.F."/>
            <person name="Nichols A."/>
            <person name="Cepeda A.J."/>
            <person name="Yan W."/>
            <person name="Fan B."/>
            <person name="Jiang Y."/>
            <person name="Adhikari A."/>
            <person name="Zheng C.-J."/>
            <person name="Schuster L."/>
            <person name="Cowan T.M."/>
            <person name="Smanski M.J."/>
            <person name="Chevrette M.G."/>
            <person name="De Carvalho L.P.S."/>
            <person name="Shen B."/>
        </authorList>
    </citation>
    <scope>NUCLEOTIDE SEQUENCE [LARGE SCALE GENOMIC DNA]</scope>
    <source>
        <strain evidence="1 2">NPDC012605</strain>
    </source>
</reference>
<evidence type="ECO:0000313" key="1">
    <source>
        <dbReference type="EMBL" id="MFF5923527.1"/>
    </source>
</evidence>
<proteinExistence type="predicted"/>
<dbReference type="Proteomes" id="UP001602370">
    <property type="component" value="Unassembled WGS sequence"/>
</dbReference>
<keyword evidence="2" id="KW-1185">Reference proteome</keyword>
<evidence type="ECO:0000313" key="2">
    <source>
        <dbReference type="Proteomes" id="UP001602370"/>
    </source>
</evidence>
<accession>A0ABW6Y179</accession>
<gene>
    <name evidence="1" type="ORF">ACFY8C_35200</name>
</gene>
<name>A0ABW6Y179_9ACTN</name>